<sequence length="126" mass="13972">MTVVLDASALLAFLHKEPGAERVQHALDGALVSSVNWVEVVQKSLERQTSVSWLREGFSAVGVIFEPFTSAQAEIAARLWGKTRRYGLSLADRACISLAMERQLPILTADRIWAEPDLGVEIRLLR</sequence>
<evidence type="ECO:0000313" key="3">
    <source>
        <dbReference type="EMBL" id="VFK73196.1"/>
    </source>
</evidence>
<dbReference type="InterPro" id="IPR029060">
    <property type="entry name" value="PIN-like_dom_sf"/>
</dbReference>
<dbReference type="EMBL" id="CAADGD010000173">
    <property type="protein sequence ID" value="VFK73196.1"/>
    <property type="molecule type" value="Genomic_DNA"/>
</dbReference>
<reference evidence="2" key="1">
    <citation type="submission" date="2019-02" db="EMBL/GenBank/DDBJ databases">
        <authorList>
            <person name="Gruber-Vodicka R. H."/>
            <person name="Seah K. B. B."/>
        </authorList>
    </citation>
    <scope>NUCLEOTIDE SEQUENCE</scope>
    <source>
        <strain evidence="3">BECK_BY19</strain>
        <strain evidence="2">BECK_BY8</strain>
    </source>
</reference>
<evidence type="ECO:0000313" key="2">
    <source>
        <dbReference type="EMBL" id="VFK67909.1"/>
    </source>
</evidence>
<dbReference type="EMBL" id="CAADFZ010000175">
    <property type="protein sequence ID" value="VFK67909.1"/>
    <property type="molecule type" value="Genomic_DNA"/>
</dbReference>
<organism evidence="2">
    <name type="scientific">Candidatus Kentrum sp. UNK</name>
    <dbReference type="NCBI Taxonomy" id="2126344"/>
    <lineage>
        <taxon>Bacteria</taxon>
        <taxon>Pseudomonadati</taxon>
        <taxon>Pseudomonadota</taxon>
        <taxon>Gammaproteobacteria</taxon>
        <taxon>Candidatus Kentrum</taxon>
    </lineage>
</organism>
<dbReference type="CDD" id="cd18682">
    <property type="entry name" value="PIN_VapC-like"/>
    <property type="match status" value="1"/>
</dbReference>
<dbReference type="SUPFAM" id="SSF88723">
    <property type="entry name" value="PIN domain-like"/>
    <property type="match status" value="1"/>
</dbReference>
<proteinExistence type="predicted"/>
<evidence type="ECO:0000259" key="1">
    <source>
        <dbReference type="Pfam" id="PF01850"/>
    </source>
</evidence>
<accession>A0A451APH4</accession>
<dbReference type="Gene3D" id="3.40.50.1010">
    <property type="entry name" value="5'-nuclease"/>
    <property type="match status" value="1"/>
</dbReference>
<feature type="domain" description="PIN" evidence="1">
    <location>
        <begin position="3"/>
        <end position="115"/>
    </location>
</feature>
<dbReference type="InterPro" id="IPR002716">
    <property type="entry name" value="PIN_dom"/>
</dbReference>
<protein>
    <submittedName>
        <fullName evidence="2">PIN domain nuclease, a component of toxin-antitoxin system (PIN domain)</fullName>
    </submittedName>
</protein>
<dbReference type="Pfam" id="PF01850">
    <property type="entry name" value="PIN"/>
    <property type="match status" value="1"/>
</dbReference>
<gene>
    <name evidence="2" type="ORF">BECKUNK1418G_GA0071005_11753</name>
    <name evidence="3" type="ORF">BECKUNK1418H_GA0071006_11733</name>
</gene>
<dbReference type="AlphaFoldDB" id="A0A451APH4"/>
<name>A0A451APH4_9GAMM</name>